<dbReference type="RefSeq" id="WP_345278363.1">
    <property type="nucleotide sequence ID" value="NZ_BAABJW010000018.1"/>
</dbReference>
<evidence type="ECO:0000313" key="4">
    <source>
        <dbReference type="EMBL" id="GAA4819508.1"/>
    </source>
</evidence>
<dbReference type="Pfam" id="PF01501">
    <property type="entry name" value="Glyco_transf_8"/>
    <property type="match status" value="1"/>
</dbReference>
<dbReference type="PANTHER" id="PTHR13778:SF47">
    <property type="entry name" value="LIPOPOLYSACCHARIDE 1,3-GALACTOSYLTRANSFERASE"/>
    <property type="match status" value="1"/>
</dbReference>
<reference evidence="5" key="1">
    <citation type="journal article" date="2019" name="Int. J. Syst. Evol. Microbiol.">
        <title>The Global Catalogue of Microorganisms (GCM) 10K type strain sequencing project: providing services to taxonomists for standard genome sequencing and annotation.</title>
        <authorList>
            <consortium name="The Broad Institute Genomics Platform"/>
            <consortium name="The Broad Institute Genome Sequencing Center for Infectious Disease"/>
            <person name="Wu L."/>
            <person name="Ma J."/>
        </authorList>
    </citation>
    <scope>NUCLEOTIDE SEQUENCE [LARGE SCALE GENOMIC DNA]</scope>
    <source>
        <strain evidence="5">JCM 18325</strain>
    </source>
</reference>
<protein>
    <submittedName>
        <fullName evidence="4">Glycosyltransferase family 8 protein</fullName>
    </submittedName>
</protein>
<dbReference type="InterPro" id="IPR029044">
    <property type="entry name" value="Nucleotide-diphossugar_trans"/>
</dbReference>
<keyword evidence="3" id="KW-0479">Metal-binding</keyword>
<dbReference type="PANTHER" id="PTHR13778">
    <property type="entry name" value="GLYCOSYLTRANSFERASE 8 DOMAIN-CONTAINING PROTEIN"/>
    <property type="match status" value="1"/>
</dbReference>
<evidence type="ECO:0000256" key="2">
    <source>
        <dbReference type="ARBA" id="ARBA00022679"/>
    </source>
</evidence>
<organism evidence="4 5">
    <name type="scientific">Litoribaculum gwangyangense</name>
    <dbReference type="NCBI Taxonomy" id="1130722"/>
    <lineage>
        <taxon>Bacteria</taxon>
        <taxon>Pseudomonadati</taxon>
        <taxon>Bacteroidota</taxon>
        <taxon>Flavobacteriia</taxon>
        <taxon>Flavobacteriales</taxon>
        <taxon>Flavobacteriaceae</taxon>
        <taxon>Litoribaculum</taxon>
    </lineage>
</organism>
<dbReference type="InterPro" id="IPR002495">
    <property type="entry name" value="Glyco_trans_8"/>
</dbReference>
<evidence type="ECO:0000256" key="3">
    <source>
        <dbReference type="ARBA" id="ARBA00022723"/>
    </source>
</evidence>
<keyword evidence="2" id="KW-0808">Transferase</keyword>
<keyword evidence="1" id="KW-0328">Glycosyltransferase</keyword>
<keyword evidence="5" id="KW-1185">Reference proteome</keyword>
<dbReference type="CDD" id="cd04194">
    <property type="entry name" value="GT8_A4GalT_like"/>
    <property type="match status" value="1"/>
</dbReference>
<accession>A0ABP9CUG5</accession>
<sequence length="314" mass="37541">MIKNFAFCLNDKYVDFCYVTMFSIINNKNPNDKLTFHLLTDYFSTQDEEKFKSLVEKSNDEVKIHKIDKKRFDGFNMNFSVYVWFRILIPEVVDKSVSRVLYLDCDIVVNSDLDYLFNLDFTNKAIAAVIDRESFNSFTFERLKYAPDKKYICAGTLLINVDYWRENKITEKLYNYGKKYPVESIFAEQDAINYICQDSKIMLPLRFGVINNFFSASHRYDRYQVKESMDNPEIVHYAGNSPWKYPSNHHFHKKLWWGYFKRANLGPNNIKYNYIKSMLVYYLKIIKFNMTNFKSYPYPKPRTISKREVLANLK</sequence>
<name>A0ABP9CUG5_9FLAO</name>
<gene>
    <name evidence="4" type="ORF">GCM10023330_30290</name>
</gene>
<proteinExistence type="predicted"/>
<dbReference type="Gene3D" id="3.90.550.10">
    <property type="entry name" value="Spore Coat Polysaccharide Biosynthesis Protein SpsA, Chain A"/>
    <property type="match status" value="1"/>
</dbReference>
<evidence type="ECO:0000256" key="1">
    <source>
        <dbReference type="ARBA" id="ARBA00022676"/>
    </source>
</evidence>
<dbReference type="EMBL" id="BAABJW010000018">
    <property type="protein sequence ID" value="GAA4819508.1"/>
    <property type="molecule type" value="Genomic_DNA"/>
</dbReference>
<dbReference type="Proteomes" id="UP001501433">
    <property type="component" value="Unassembled WGS sequence"/>
</dbReference>
<evidence type="ECO:0000313" key="5">
    <source>
        <dbReference type="Proteomes" id="UP001501433"/>
    </source>
</evidence>
<dbReference type="InterPro" id="IPR050748">
    <property type="entry name" value="Glycosyltrans_8_dom-fam"/>
</dbReference>
<comment type="caution">
    <text evidence="4">The sequence shown here is derived from an EMBL/GenBank/DDBJ whole genome shotgun (WGS) entry which is preliminary data.</text>
</comment>
<dbReference type="SUPFAM" id="SSF53448">
    <property type="entry name" value="Nucleotide-diphospho-sugar transferases"/>
    <property type="match status" value="1"/>
</dbReference>